<reference evidence="12" key="1">
    <citation type="submission" date="2021-01" db="EMBL/GenBank/DDBJ databases">
        <authorList>
            <person name="Corre E."/>
            <person name="Pelletier E."/>
            <person name="Niang G."/>
            <person name="Scheremetjew M."/>
            <person name="Finn R."/>
            <person name="Kale V."/>
            <person name="Holt S."/>
            <person name="Cochrane G."/>
            <person name="Meng A."/>
            <person name="Brown T."/>
            <person name="Cohen L."/>
        </authorList>
    </citation>
    <scope>NUCLEOTIDE SEQUENCE</scope>
    <source>
        <strain evidence="12">CCMP722</strain>
    </source>
</reference>
<comment type="similarity">
    <text evidence="2">Belongs to the VKOR family.</text>
</comment>
<sequence length="392" mass="42128">MVATRINGTTCASGLRLSVSQCRFRSYTVQTCSQLRLSRKAIIPNGRGSRVRVLASTSEGDTPTEAEPPMVNRATEQFVSTVPGQEEVISSEGEPLHGVIALLSFLGVLETGYLTILKLTQSAPALCSSLSTGSCESVLSSKYSELFNIPLPTFGMLTYGGICALAVLGAVAKKEEKKYDNSALLGAATIAATTSLYLMLTLATKLEGQSCLYCYTSAALSASIFLATLPGWKEKDWPSGMATSLAVSVALAFGWGDLSNISVYNAAPQPQVAQAAEAAKPEFYPYYEPQVDTESTPEWVALARHLKDTGAKMYGAFWCSHCLDQKLLFGAEAVKEMPYVECFPNGFERGNVQMADACTAANLQGFPTWEIDGKRLEGDLTFKQLAKASNFK</sequence>
<name>A0A7S0N7Z6_9CHLO</name>
<dbReference type="AlphaFoldDB" id="A0A7S0N7Z6"/>
<keyword evidence="8" id="KW-1015">Disulfide bond</keyword>
<dbReference type="GO" id="GO:0016491">
    <property type="term" value="F:oxidoreductase activity"/>
    <property type="evidence" value="ECO:0007669"/>
    <property type="project" value="UniProtKB-KW"/>
</dbReference>
<dbReference type="Pfam" id="PF07884">
    <property type="entry name" value="VKOR"/>
    <property type="match status" value="1"/>
</dbReference>
<keyword evidence="4" id="KW-0874">Quinone</keyword>
<dbReference type="PANTHER" id="PTHR34573">
    <property type="entry name" value="VKC DOMAIN-CONTAINING PROTEIN"/>
    <property type="match status" value="1"/>
</dbReference>
<comment type="subcellular location">
    <subcellularLocation>
        <location evidence="1">Membrane</location>
        <topology evidence="1">Multi-pass membrane protein</topology>
    </subcellularLocation>
</comment>
<evidence type="ECO:0000256" key="4">
    <source>
        <dbReference type="ARBA" id="ARBA00022719"/>
    </source>
</evidence>
<evidence type="ECO:0000313" key="12">
    <source>
        <dbReference type="EMBL" id="CAD8661806.1"/>
    </source>
</evidence>
<feature type="domain" description="Vitamin K epoxide reductase" evidence="11">
    <location>
        <begin position="93"/>
        <end position="232"/>
    </location>
</feature>
<evidence type="ECO:0000256" key="7">
    <source>
        <dbReference type="ARBA" id="ARBA00023136"/>
    </source>
</evidence>
<feature type="transmembrane region" description="Helical" evidence="10">
    <location>
        <begin position="183"/>
        <end position="200"/>
    </location>
</feature>
<dbReference type="Gene3D" id="1.20.1440.130">
    <property type="entry name" value="VKOR domain"/>
    <property type="match status" value="1"/>
</dbReference>
<keyword evidence="6" id="KW-0560">Oxidoreductase</keyword>
<feature type="transmembrane region" description="Helical" evidence="10">
    <location>
        <begin position="149"/>
        <end position="171"/>
    </location>
</feature>
<evidence type="ECO:0000256" key="8">
    <source>
        <dbReference type="ARBA" id="ARBA00023157"/>
    </source>
</evidence>
<evidence type="ECO:0000256" key="6">
    <source>
        <dbReference type="ARBA" id="ARBA00023002"/>
    </source>
</evidence>
<keyword evidence="9" id="KW-0676">Redox-active center</keyword>
<dbReference type="SMART" id="SM00756">
    <property type="entry name" value="VKc"/>
    <property type="match status" value="1"/>
</dbReference>
<dbReference type="GO" id="GO:0016020">
    <property type="term" value="C:membrane"/>
    <property type="evidence" value="ECO:0007669"/>
    <property type="project" value="UniProtKB-SubCell"/>
</dbReference>
<proteinExistence type="inferred from homology"/>
<evidence type="ECO:0000256" key="1">
    <source>
        <dbReference type="ARBA" id="ARBA00004141"/>
    </source>
</evidence>
<evidence type="ECO:0000256" key="5">
    <source>
        <dbReference type="ARBA" id="ARBA00022989"/>
    </source>
</evidence>
<keyword evidence="7 10" id="KW-0472">Membrane</keyword>
<evidence type="ECO:0000256" key="3">
    <source>
        <dbReference type="ARBA" id="ARBA00022692"/>
    </source>
</evidence>
<dbReference type="SUPFAM" id="SSF52833">
    <property type="entry name" value="Thioredoxin-like"/>
    <property type="match status" value="1"/>
</dbReference>
<dbReference type="Gene3D" id="3.40.30.10">
    <property type="entry name" value="Glutaredoxin"/>
    <property type="match status" value="1"/>
</dbReference>
<dbReference type="EMBL" id="HBFA01013420">
    <property type="protein sequence ID" value="CAD8661806.1"/>
    <property type="molecule type" value="Transcribed_RNA"/>
</dbReference>
<keyword evidence="3 10" id="KW-0812">Transmembrane</keyword>
<protein>
    <recommendedName>
        <fullName evidence="11">Vitamin K epoxide reductase domain-containing protein</fullName>
    </recommendedName>
</protein>
<accession>A0A7S0N7Z6</accession>
<keyword evidence="5 10" id="KW-1133">Transmembrane helix</keyword>
<dbReference type="InterPro" id="IPR038354">
    <property type="entry name" value="VKOR_sf"/>
</dbReference>
<organism evidence="12">
    <name type="scientific">Pyramimonas obovata</name>
    <dbReference type="NCBI Taxonomy" id="1411642"/>
    <lineage>
        <taxon>Eukaryota</taxon>
        <taxon>Viridiplantae</taxon>
        <taxon>Chlorophyta</taxon>
        <taxon>Pyramimonadophyceae</taxon>
        <taxon>Pyramimonadales</taxon>
        <taxon>Pyramimonadaceae</taxon>
        <taxon>Pyramimonas</taxon>
        <taxon>Pyramimonas incertae sedis</taxon>
    </lineage>
</organism>
<dbReference type="InterPro" id="IPR036249">
    <property type="entry name" value="Thioredoxin-like_sf"/>
</dbReference>
<dbReference type="InterPro" id="IPR044698">
    <property type="entry name" value="VKOR/LTO1"/>
</dbReference>
<dbReference type="CDD" id="cd12916">
    <property type="entry name" value="VKOR_1"/>
    <property type="match status" value="1"/>
</dbReference>
<evidence type="ECO:0000256" key="9">
    <source>
        <dbReference type="ARBA" id="ARBA00023284"/>
    </source>
</evidence>
<feature type="transmembrane region" description="Helical" evidence="10">
    <location>
        <begin position="212"/>
        <end position="231"/>
    </location>
</feature>
<dbReference type="PANTHER" id="PTHR34573:SF1">
    <property type="entry name" value="VITAMIN K EPOXIDE REDUCTASE DOMAIN-CONTAINING PROTEIN"/>
    <property type="match status" value="1"/>
</dbReference>
<feature type="transmembrane region" description="Helical" evidence="10">
    <location>
        <begin position="237"/>
        <end position="255"/>
    </location>
</feature>
<evidence type="ECO:0000256" key="2">
    <source>
        <dbReference type="ARBA" id="ARBA00006214"/>
    </source>
</evidence>
<dbReference type="InterPro" id="IPR012932">
    <property type="entry name" value="VKOR"/>
</dbReference>
<gene>
    <name evidence="12" type="ORF">POBO1169_LOCUS6967</name>
</gene>
<dbReference type="GO" id="GO:0048038">
    <property type="term" value="F:quinone binding"/>
    <property type="evidence" value="ECO:0007669"/>
    <property type="project" value="UniProtKB-KW"/>
</dbReference>
<evidence type="ECO:0000256" key="10">
    <source>
        <dbReference type="SAM" id="Phobius"/>
    </source>
</evidence>
<evidence type="ECO:0000259" key="11">
    <source>
        <dbReference type="SMART" id="SM00756"/>
    </source>
</evidence>